<protein>
    <submittedName>
        <fullName evidence="2">DUF4369 domain-containing protein</fullName>
    </submittedName>
</protein>
<organism evidence="2 3">
    <name type="scientific">Galbibacter pacificus</name>
    <dbReference type="NCBI Taxonomy" id="2996052"/>
    <lineage>
        <taxon>Bacteria</taxon>
        <taxon>Pseudomonadati</taxon>
        <taxon>Bacteroidota</taxon>
        <taxon>Flavobacteriia</taxon>
        <taxon>Flavobacteriales</taxon>
        <taxon>Flavobacteriaceae</taxon>
        <taxon>Galbibacter</taxon>
    </lineage>
</organism>
<name>A0ABT6FVV3_9FLAO</name>
<sequence>MYRLLIASIIATVFVSCGKEQNNMTVNGTVDGLRKGTLYFQKINDSTLVTLDSIEIDGNSNFSFSTSIESPEVFTLYLDKNDGNLLNDRLDFFGEPGNITIKTTRDYFAPEATIEGSKSNDTWTEYKKIRSKFSGKNLELIKDILQAEKDGDTALADSLNLVSKRNNTREYLYTLNFVLNHTDSYAAPYITLANVYNANIKYLDSINNLLTPEVAQSKYGKMLAKYIGDIKAQPQTSTKDSVQ</sequence>
<comment type="caution">
    <text evidence="2">The sequence shown here is derived from an EMBL/GenBank/DDBJ whole genome shotgun (WGS) entry which is preliminary data.</text>
</comment>
<feature type="domain" description="DUF4369" evidence="1">
    <location>
        <begin position="24"/>
        <end position="123"/>
    </location>
</feature>
<reference evidence="2" key="1">
    <citation type="submission" date="2022-11" db="EMBL/GenBank/DDBJ databases">
        <title>High-quality draft genome sequence of Galbibacter sp. strain CMA-7.</title>
        <authorList>
            <person name="Wei L."/>
            <person name="Dong C."/>
            <person name="Shao Z."/>
        </authorList>
    </citation>
    <scope>NUCLEOTIDE SEQUENCE</scope>
    <source>
        <strain evidence="2">CMA-7</strain>
    </source>
</reference>
<keyword evidence="3" id="KW-1185">Reference proteome</keyword>
<proteinExistence type="predicted"/>
<evidence type="ECO:0000313" key="3">
    <source>
        <dbReference type="Proteomes" id="UP001153642"/>
    </source>
</evidence>
<dbReference type="RefSeq" id="WP_277900895.1">
    <property type="nucleotide sequence ID" value="NZ_JAPMUA010000006.1"/>
</dbReference>
<accession>A0ABT6FVV3</accession>
<dbReference type="InterPro" id="IPR025380">
    <property type="entry name" value="DUF4369"/>
</dbReference>
<dbReference type="EMBL" id="JAPMUA010000006">
    <property type="protein sequence ID" value="MDG3587398.1"/>
    <property type="molecule type" value="Genomic_DNA"/>
</dbReference>
<dbReference type="Proteomes" id="UP001153642">
    <property type="component" value="Unassembled WGS sequence"/>
</dbReference>
<dbReference type="Pfam" id="PF14289">
    <property type="entry name" value="DUF4369"/>
    <property type="match status" value="1"/>
</dbReference>
<gene>
    <name evidence="2" type="ORF">OSR52_16150</name>
</gene>
<evidence type="ECO:0000313" key="2">
    <source>
        <dbReference type="EMBL" id="MDG3587398.1"/>
    </source>
</evidence>
<dbReference type="PROSITE" id="PS51257">
    <property type="entry name" value="PROKAR_LIPOPROTEIN"/>
    <property type="match status" value="1"/>
</dbReference>
<evidence type="ECO:0000259" key="1">
    <source>
        <dbReference type="Pfam" id="PF14289"/>
    </source>
</evidence>